<accession>K6Z9F7</accession>
<dbReference type="Gene3D" id="3.30.70.1070">
    <property type="entry name" value="Sporulation related repeat"/>
    <property type="match status" value="1"/>
</dbReference>
<keyword evidence="3" id="KW-1185">Reference proteome</keyword>
<evidence type="ECO:0000313" key="3">
    <source>
        <dbReference type="Proteomes" id="UP000006327"/>
    </source>
</evidence>
<reference evidence="2 3" key="1">
    <citation type="journal article" date="2017" name="Antonie Van Leeuwenhoek">
        <title>Rhizobium rhizosphaerae sp. nov., a novel species isolated from rice rhizosphere.</title>
        <authorList>
            <person name="Zhao J.J."/>
            <person name="Zhang J."/>
            <person name="Zhang R.J."/>
            <person name="Zhang C.W."/>
            <person name="Yin H.Q."/>
            <person name="Zhang X.X."/>
        </authorList>
    </citation>
    <scope>NUCLEOTIDE SEQUENCE [LARGE SCALE GENOMIC DNA]</scope>
    <source>
        <strain evidence="2 3">BSs20135</strain>
    </source>
</reference>
<name>K6Z9F7_9ALTE</name>
<dbReference type="InterPro" id="IPR036680">
    <property type="entry name" value="SPOR-like_sf"/>
</dbReference>
<organism evidence="2 3">
    <name type="scientific">Paraglaciecola arctica BSs20135</name>
    <dbReference type="NCBI Taxonomy" id="493475"/>
    <lineage>
        <taxon>Bacteria</taxon>
        <taxon>Pseudomonadati</taxon>
        <taxon>Pseudomonadota</taxon>
        <taxon>Gammaproteobacteria</taxon>
        <taxon>Alteromonadales</taxon>
        <taxon>Alteromonadaceae</taxon>
        <taxon>Paraglaciecola</taxon>
    </lineage>
</organism>
<dbReference type="GO" id="GO:0042834">
    <property type="term" value="F:peptidoglycan binding"/>
    <property type="evidence" value="ECO:0007669"/>
    <property type="project" value="InterPro"/>
</dbReference>
<comment type="caution">
    <text evidence="2">The sequence shown here is derived from an EMBL/GenBank/DDBJ whole genome shotgun (WGS) entry which is preliminary data.</text>
</comment>
<dbReference type="eggNOG" id="ENOG50339XI">
    <property type="taxonomic scope" value="Bacteria"/>
</dbReference>
<dbReference type="Pfam" id="PF05036">
    <property type="entry name" value="SPOR"/>
    <property type="match status" value="1"/>
</dbReference>
<evidence type="ECO:0000313" key="2">
    <source>
        <dbReference type="EMBL" id="GAC20085.1"/>
    </source>
</evidence>
<dbReference type="Proteomes" id="UP000006327">
    <property type="component" value="Unassembled WGS sequence"/>
</dbReference>
<proteinExistence type="predicted"/>
<protein>
    <recommendedName>
        <fullName evidence="1">SPOR domain-containing protein</fullName>
    </recommendedName>
</protein>
<feature type="domain" description="SPOR" evidence="1">
    <location>
        <begin position="111"/>
        <end position="195"/>
    </location>
</feature>
<dbReference type="STRING" id="493475.GARC_3126"/>
<dbReference type="AlphaFoldDB" id="K6Z9F7"/>
<evidence type="ECO:0000259" key="1">
    <source>
        <dbReference type="PROSITE" id="PS51724"/>
    </source>
</evidence>
<sequence length="201" mass="23151">MTQLAVNGQQFEPINQQLIEDMKTHLNEWKTIQPSVERLVALEGELKELITQLSQMAQEQTYTQKDLLDEQHEITVEKEPVPELVEISSEKEYMKQPEVKPETVVETSYQFKNSTAVGVQLYSLTDKNALIANWNELLNKHSKLLVSYTPIYEEIKVRGETYYRVKVGPFNSLQQANQLCAKLQAVNTPCFTVRYNGVPFL</sequence>
<dbReference type="SUPFAM" id="SSF110997">
    <property type="entry name" value="Sporulation related repeat"/>
    <property type="match status" value="1"/>
</dbReference>
<dbReference type="InterPro" id="IPR007730">
    <property type="entry name" value="SPOR-like_dom"/>
</dbReference>
<dbReference type="PROSITE" id="PS51724">
    <property type="entry name" value="SPOR"/>
    <property type="match status" value="1"/>
</dbReference>
<gene>
    <name evidence="2" type="ORF">GARC_3126</name>
</gene>
<dbReference type="EMBL" id="BAEO01000047">
    <property type="protein sequence ID" value="GAC20085.1"/>
    <property type="molecule type" value="Genomic_DNA"/>
</dbReference>